<evidence type="ECO:0000256" key="2">
    <source>
        <dbReference type="ARBA" id="ARBA00008598"/>
    </source>
</evidence>
<dbReference type="InterPro" id="IPR051268">
    <property type="entry name" value="Type-I_R_enzyme_R_subunit"/>
</dbReference>
<dbReference type="CDD" id="cd18030">
    <property type="entry name" value="DEXHc_RE_I_HsdR"/>
    <property type="match status" value="1"/>
</dbReference>
<evidence type="ECO:0000259" key="11">
    <source>
        <dbReference type="PROSITE" id="PS51192"/>
    </source>
</evidence>
<gene>
    <name evidence="12" type="ORF">A3C17_02050</name>
</gene>
<dbReference type="Gene3D" id="3.40.50.300">
    <property type="entry name" value="P-loop containing nucleotide triphosphate hydrolases"/>
    <property type="match status" value="2"/>
</dbReference>
<dbReference type="InterPro" id="IPR040980">
    <property type="entry name" value="SWI2_SNF2"/>
</dbReference>
<dbReference type="InterPro" id="IPR004473">
    <property type="entry name" value="Restrct_endonuc_typeI_HsdR"/>
</dbReference>
<dbReference type="Pfam" id="PF12008">
    <property type="entry name" value="EcoR124_C"/>
    <property type="match status" value="1"/>
</dbReference>
<dbReference type="PANTHER" id="PTHR30195">
    <property type="entry name" value="TYPE I SITE-SPECIFIC DEOXYRIBONUCLEASE PROTEIN SUBUNIT M AND R"/>
    <property type="match status" value="1"/>
</dbReference>
<evidence type="ECO:0000256" key="7">
    <source>
        <dbReference type="ARBA" id="ARBA00022801"/>
    </source>
</evidence>
<evidence type="ECO:0000313" key="13">
    <source>
        <dbReference type="Proteomes" id="UP000177097"/>
    </source>
</evidence>
<organism evidence="12 13">
    <name type="scientific">Candidatus Uhrbacteria bacterium RIFCSPHIGHO2_02_FULL_53_13</name>
    <dbReference type="NCBI Taxonomy" id="1802389"/>
    <lineage>
        <taxon>Bacteria</taxon>
        <taxon>Candidatus Uhriibacteriota</taxon>
    </lineage>
</organism>
<reference evidence="12 13" key="1">
    <citation type="journal article" date="2016" name="Nat. Commun.">
        <title>Thousands of microbial genomes shed light on interconnected biogeochemical processes in an aquifer system.</title>
        <authorList>
            <person name="Anantharaman K."/>
            <person name="Brown C.T."/>
            <person name="Hug L.A."/>
            <person name="Sharon I."/>
            <person name="Castelle C.J."/>
            <person name="Probst A.J."/>
            <person name="Thomas B.C."/>
            <person name="Singh A."/>
            <person name="Wilkins M.J."/>
            <person name="Karaoz U."/>
            <person name="Brodie E.L."/>
            <person name="Williams K.H."/>
            <person name="Hubbard S.S."/>
            <person name="Banfield J.F."/>
        </authorList>
    </citation>
    <scope>NUCLEOTIDE SEQUENCE [LARGE SCALE GENOMIC DNA]</scope>
</reference>
<evidence type="ECO:0000256" key="3">
    <source>
        <dbReference type="ARBA" id="ARBA00022722"/>
    </source>
</evidence>
<evidence type="ECO:0000256" key="10">
    <source>
        <dbReference type="RuleBase" id="RU364115"/>
    </source>
</evidence>
<comment type="function">
    <text evidence="10">Subunit R is required for both nuclease and ATPase activities, but not for modification.</text>
</comment>
<dbReference type="CDD" id="cd18800">
    <property type="entry name" value="SF2_C_EcoR124I-like"/>
    <property type="match status" value="1"/>
</dbReference>
<dbReference type="PROSITE" id="PS51192">
    <property type="entry name" value="HELICASE_ATP_BIND_1"/>
    <property type="match status" value="1"/>
</dbReference>
<dbReference type="InterPro" id="IPR027417">
    <property type="entry name" value="P-loop_NTPase"/>
</dbReference>
<dbReference type="GO" id="GO:0005524">
    <property type="term" value="F:ATP binding"/>
    <property type="evidence" value="ECO:0007669"/>
    <property type="project" value="UniProtKB-KW"/>
</dbReference>
<dbReference type="PANTHER" id="PTHR30195:SF16">
    <property type="entry name" value="TYPE I RESTRICTION ENZYME ENDONUCLEASE SUBUNIT"/>
    <property type="match status" value="1"/>
</dbReference>
<name>A0A1F7TW02_9BACT</name>
<evidence type="ECO:0000256" key="5">
    <source>
        <dbReference type="ARBA" id="ARBA00022747"/>
    </source>
</evidence>
<evidence type="ECO:0000313" key="12">
    <source>
        <dbReference type="EMBL" id="OGL70181.1"/>
    </source>
</evidence>
<sequence>MPHQSEQQLENTFIKQLQRLGFEGVVLEDSAAMEVNLRRQLEVFNKTVFSDGEFSRILNHLNKGDRFEKAKKLRDRFVLKRDNETDFWVRFFNMDHWCQNKYQVAQQMTQVGRYENRYDVTLLINGLPLVQIELKRRGMDLKEAFNQIQRYHKHSFAGTLFEYVQIFVISNGVNTKYFSNNPKQSFEQTFFWTDEDNRKITQLEDFAEVFLEKCAVSQMIAEYIVLAEALQIPMILRPYQYYAVRAIVDRVKNNHNKNGYIWHTTGSGKTLTSYKASQILSRIPEVKKVLFVVDRKDLDIQTTKEFNSFSDGSVDGTDNTSALVRQLQDPNQVLIVTTIQKLDRAISRPAYLKKFEHLATEKVVVIFDECHRSQFGTTHARINGFFKNTQLFGFTGTPIFAENHVGGVTTADVFGEALHKYIITNAISDNNVLGFAVEYVGKYTQKDPDTLDADIFADIEVERIDTRELLESEDRLNKITDYVLADWRRKTKNGKFNALFAVSSIEVLKRYYRLLMKKKSSDFTIATIFSYQANEGDHEDYLDIDSFIDSDDPLNNHSRDFLEECICEYNKRFGTNFSTERFYEYYKDVQKRIKRKEVDLVLVVNMFLTGFDSPLLNTLFLDKNLRYHGLIQAYSRTNRLLNSDKPHGNIVTFRNLKKATDKALALFGDENAREVVFRKSYEEQKVDFVGQLGRLKQIAPDVLSVDILQSEEEKAGFIKAFRDLLRTKSSLETFAEFSFKDVGIDEQEFYDYQSKYLDLYEERNRNEAGAESILDDIDFEIELTMRDLVNFDYIIRLIAGLREITSDKIREKKTEEILKIFDRDVMLRKKKELIRKFIEESLPSVSVSEDVEEAFDEFWTSERLKRLEEVSRNEGMSLDNLHDLFGEYLYTQRLPRGQQIVDLLPNIPRILEWHGVVDRIRNALVDIVDVFEW</sequence>
<dbReference type="STRING" id="1802389.A3C17_02050"/>
<evidence type="ECO:0000256" key="9">
    <source>
        <dbReference type="ARBA" id="ARBA00023125"/>
    </source>
</evidence>
<comment type="subunit">
    <text evidence="10">The type I restriction/modification system is composed of three polypeptides R, M and S.</text>
</comment>
<dbReference type="EC" id="3.1.21.3" evidence="10"/>
<dbReference type="Proteomes" id="UP000177097">
    <property type="component" value="Unassembled WGS sequence"/>
</dbReference>
<dbReference type="SUPFAM" id="SSF52540">
    <property type="entry name" value="P-loop containing nucleoside triphosphate hydrolases"/>
    <property type="match status" value="1"/>
</dbReference>
<feature type="domain" description="Helicase ATP-binding" evidence="11">
    <location>
        <begin position="250"/>
        <end position="416"/>
    </location>
</feature>
<evidence type="ECO:0000256" key="6">
    <source>
        <dbReference type="ARBA" id="ARBA00022759"/>
    </source>
</evidence>
<evidence type="ECO:0000256" key="8">
    <source>
        <dbReference type="ARBA" id="ARBA00022840"/>
    </source>
</evidence>
<comment type="catalytic activity">
    <reaction evidence="1 10">
        <text>Endonucleolytic cleavage of DNA to give random double-stranded fragments with terminal 5'-phosphates, ATP is simultaneously hydrolyzed.</text>
        <dbReference type="EC" id="3.1.21.3"/>
    </reaction>
</comment>
<keyword evidence="8 10" id="KW-0067">ATP-binding</keyword>
<comment type="caution">
    <text evidence="12">The sequence shown here is derived from an EMBL/GenBank/DDBJ whole genome shotgun (WGS) entry which is preliminary data.</text>
</comment>
<dbReference type="Gene3D" id="1.20.58.910">
    <property type="match status" value="1"/>
</dbReference>
<dbReference type="GO" id="GO:0009035">
    <property type="term" value="F:type I site-specific deoxyribonuclease activity"/>
    <property type="evidence" value="ECO:0007669"/>
    <property type="project" value="UniProtKB-EC"/>
</dbReference>
<dbReference type="InterPro" id="IPR007409">
    <property type="entry name" value="Restrct_endonuc_type1_HsdR_N"/>
</dbReference>
<evidence type="ECO:0000256" key="1">
    <source>
        <dbReference type="ARBA" id="ARBA00000851"/>
    </source>
</evidence>
<dbReference type="CDD" id="cd22332">
    <property type="entry name" value="HsdR_N"/>
    <property type="match status" value="1"/>
</dbReference>
<dbReference type="Gene3D" id="3.90.1570.50">
    <property type="match status" value="1"/>
</dbReference>
<accession>A0A1F7TW02</accession>
<evidence type="ECO:0000256" key="4">
    <source>
        <dbReference type="ARBA" id="ARBA00022741"/>
    </source>
</evidence>
<proteinExistence type="inferred from homology"/>
<dbReference type="EMBL" id="MGDX01000034">
    <property type="protein sequence ID" value="OGL70181.1"/>
    <property type="molecule type" value="Genomic_DNA"/>
</dbReference>
<dbReference type="InterPro" id="IPR022625">
    <property type="entry name" value="TypeI_RM_Rsu_C"/>
</dbReference>
<dbReference type="NCBIfam" id="TIGR00348">
    <property type="entry name" value="hsdR"/>
    <property type="match status" value="1"/>
</dbReference>
<keyword evidence="5 10" id="KW-0680">Restriction system</keyword>
<keyword evidence="9 10" id="KW-0238">DNA-binding</keyword>
<protein>
    <recommendedName>
        <fullName evidence="10">Type I restriction enzyme endonuclease subunit</fullName>
        <shortName evidence="10">R protein</shortName>
        <ecNumber evidence="10">3.1.21.3</ecNumber>
    </recommendedName>
</protein>
<dbReference type="Pfam" id="PF18766">
    <property type="entry name" value="SWI2_SNF2"/>
    <property type="match status" value="1"/>
</dbReference>
<dbReference type="GO" id="GO:0003677">
    <property type="term" value="F:DNA binding"/>
    <property type="evidence" value="ECO:0007669"/>
    <property type="project" value="UniProtKB-KW"/>
</dbReference>
<keyword evidence="6" id="KW-0255">Endonuclease</keyword>
<dbReference type="InterPro" id="IPR055180">
    <property type="entry name" value="HsdR_RecA-like_helicase_dom_2"/>
</dbReference>
<dbReference type="Pfam" id="PF04313">
    <property type="entry name" value="HSDR_N"/>
    <property type="match status" value="1"/>
</dbReference>
<keyword evidence="3" id="KW-0540">Nuclease</keyword>
<dbReference type="InterPro" id="IPR014001">
    <property type="entry name" value="Helicase_ATP-bd"/>
</dbReference>
<comment type="similarity">
    <text evidence="2 10">Belongs to the HsdR family.</text>
</comment>
<keyword evidence="4 10" id="KW-0547">Nucleotide-binding</keyword>
<dbReference type="Pfam" id="PF22679">
    <property type="entry name" value="T1R_D3-like"/>
    <property type="match status" value="1"/>
</dbReference>
<dbReference type="AlphaFoldDB" id="A0A1F7TW02"/>
<dbReference type="GO" id="GO:0009307">
    <property type="term" value="P:DNA restriction-modification system"/>
    <property type="evidence" value="ECO:0007669"/>
    <property type="project" value="UniProtKB-KW"/>
</dbReference>
<keyword evidence="7 10" id="KW-0378">Hydrolase</keyword>
<dbReference type="SMART" id="SM00487">
    <property type="entry name" value="DEXDc"/>
    <property type="match status" value="1"/>
</dbReference>